<dbReference type="Proteomes" id="UP000036013">
    <property type="component" value="Unassembled WGS sequence"/>
</dbReference>
<dbReference type="KEGG" id="ecls:LI67_017110"/>
<feature type="transmembrane region" description="Helical" evidence="1">
    <location>
        <begin position="410"/>
        <end position="429"/>
    </location>
</feature>
<dbReference type="AlphaFoldDB" id="A0A837LD05"/>
<feature type="transmembrane region" description="Helical" evidence="1">
    <location>
        <begin position="435"/>
        <end position="456"/>
    </location>
</feature>
<feature type="transmembrane region" description="Helical" evidence="1">
    <location>
        <begin position="20"/>
        <end position="39"/>
    </location>
</feature>
<name>A0A837LD05_9ENTR</name>
<accession>A0A837LD05</accession>
<dbReference type="EMBL" id="LEDI01000069">
    <property type="protein sequence ID" value="KLP96017.1"/>
    <property type="molecule type" value="Genomic_DNA"/>
</dbReference>
<protein>
    <submittedName>
        <fullName evidence="2">Uncharacterized protein</fullName>
    </submittedName>
</protein>
<evidence type="ECO:0000313" key="2">
    <source>
        <dbReference type="EMBL" id="KLP96017.1"/>
    </source>
</evidence>
<reference evidence="2 3" key="1">
    <citation type="submission" date="2015-06" db="EMBL/GenBank/DDBJ databases">
        <authorList>
            <person name="Adams M."/>
            <person name="Sutton G."/>
            <person name="Nelson K."/>
            <person name="Bonomo R."/>
            <person name="McCorrison J."/>
            <person name="Sanka R."/>
            <person name="Brinkac L."/>
            <person name="Nierman W."/>
        </authorList>
    </citation>
    <scope>NUCLEOTIDE SEQUENCE [LARGE SCALE GENOMIC DNA]</scope>
    <source>
        <strain evidence="2 3">GN02692</strain>
    </source>
</reference>
<feature type="transmembrane region" description="Helical" evidence="1">
    <location>
        <begin position="51"/>
        <end position="75"/>
    </location>
</feature>
<comment type="caution">
    <text evidence="2">The sequence shown here is derived from an EMBL/GenBank/DDBJ whole genome shotgun (WGS) entry which is preliminary data.</text>
</comment>
<proteinExistence type="predicted"/>
<evidence type="ECO:0000256" key="1">
    <source>
        <dbReference type="SAM" id="Phobius"/>
    </source>
</evidence>
<evidence type="ECO:0000313" key="3">
    <source>
        <dbReference type="Proteomes" id="UP000036013"/>
    </source>
</evidence>
<keyword evidence="1" id="KW-0472">Membrane</keyword>
<keyword evidence="1" id="KW-0812">Transmembrane</keyword>
<sequence length="478" mass="53003">MGWSLPEVTEKEPAPSWSPWICLLIIILGLFIGLLVAVLKSPTTGLPSLSSGAWLPLTAWTFAGISAAIAVYSFCQETLAIRVWNWNEWCRNTRLKWRLRAHQHLVILSHVFIAADTGVLSRLAHIDTQEGDSTDTPHLTLLPDAPLTPGISRFEQLLRHLIAQIMPSIRRRYPSGPLQIIVQTNGSDKDRESQSFHRIWTAGSPPWKVEIHFQDGDSSFDDWDQFVGSTKRAVLVLAMHYRLPDDVLPEFASALFMVHPSIVSEGEGKNALRLFRAMPLNTRTLATELSELWDMALTPASKKHLIWYSGLSDAPRQSVSRVLNDLSVPLYDSIGTGGVIDYDTAYVRYGGLAGWAMIGAAAEMAAYGPASQWLLLEGEDDAWAVTLGNNAPEVGYDHFVIQPPFPGGSVLMALLLNAGLYSLMIRYFPSTAFSWSGITLLLLSLIVTLPGLAILLRRMTARLQRPEFIRVARHTGKE</sequence>
<dbReference type="RefSeq" id="WP_044597854.1">
    <property type="nucleotide sequence ID" value="NZ_CP012162.1"/>
</dbReference>
<dbReference type="OrthoDB" id="6501337at2"/>
<organism evidence="2 3">
    <name type="scientific">Enterobacter roggenkampii</name>
    <dbReference type="NCBI Taxonomy" id="1812935"/>
    <lineage>
        <taxon>Bacteria</taxon>
        <taxon>Pseudomonadati</taxon>
        <taxon>Pseudomonadota</taxon>
        <taxon>Gammaproteobacteria</taxon>
        <taxon>Enterobacterales</taxon>
        <taxon>Enterobacteriaceae</taxon>
        <taxon>Enterobacter</taxon>
        <taxon>Enterobacter cloacae complex</taxon>
    </lineage>
</organism>
<keyword evidence="1" id="KW-1133">Transmembrane helix</keyword>
<gene>
    <name evidence="2" type="ORF">ABF77_18025</name>
</gene>